<accession>A0A8J2FMP5</accession>
<gene>
    <name evidence="1" type="ORF">MPNT_10242</name>
</gene>
<evidence type="ECO:0000313" key="1">
    <source>
        <dbReference type="EMBL" id="CAF0689499.1"/>
    </source>
</evidence>
<dbReference type="AlphaFoldDB" id="A0A8J2FMP5"/>
<evidence type="ECO:0000313" key="2">
    <source>
        <dbReference type="Proteomes" id="UP000663859"/>
    </source>
</evidence>
<dbReference type="Proteomes" id="UP000663859">
    <property type="component" value="Unassembled WGS sequence"/>
</dbReference>
<dbReference type="EMBL" id="CAJNOB010000001">
    <property type="protein sequence ID" value="CAF0689499.1"/>
    <property type="molecule type" value="Genomic_DNA"/>
</dbReference>
<protein>
    <submittedName>
        <fullName evidence="1">Uncharacterized protein</fullName>
    </submittedName>
</protein>
<comment type="caution">
    <text evidence="1">The sequence shown here is derived from an EMBL/GenBank/DDBJ whole genome shotgun (WGS) entry which is preliminary data.</text>
</comment>
<organism evidence="1 2">
    <name type="scientific">Candidatus Methylacidithermus pantelleriae</name>
    <dbReference type="NCBI Taxonomy" id="2744239"/>
    <lineage>
        <taxon>Bacteria</taxon>
        <taxon>Pseudomonadati</taxon>
        <taxon>Verrucomicrobiota</taxon>
        <taxon>Methylacidiphilae</taxon>
        <taxon>Methylacidiphilales</taxon>
        <taxon>Methylacidiphilaceae</taxon>
        <taxon>Candidatus Methylacidithermus</taxon>
    </lineage>
</organism>
<name>A0A8J2FMP5_9BACT</name>
<sequence length="26" mass="2892">MASTLVESRDRLMRFGFEYGEAALAA</sequence>
<reference evidence="1" key="1">
    <citation type="submission" date="2021-02" db="EMBL/GenBank/DDBJ databases">
        <authorList>
            <person name="Cremers G."/>
            <person name="Picone N."/>
        </authorList>
    </citation>
    <scope>NUCLEOTIDE SEQUENCE</scope>
    <source>
        <strain evidence="1">PQ17</strain>
    </source>
</reference>
<proteinExistence type="predicted"/>
<keyword evidence="2" id="KW-1185">Reference proteome</keyword>